<evidence type="ECO:0000256" key="2">
    <source>
        <dbReference type="ARBA" id="ARBA00002714"/>
    </source>
</evidence>
<dbReference type="PROSITE" id="PS01011">
    <property type="entry name" value="FOLYLPOLYGLU_SYNT_1"/>
    <property type="match status" value="1"/>
</dbReference>
<comment type="function">
    <text evidence="2">Functions in two distinct reactions of the de novo folate biosynthetic pathway. Catalyzes the addition of a glutamate residue to dihydropteroate (7,8-dihydropteroate or H2Pte) to form dihydrofolate (7,8-dihydrofolate monoglutamate or H2Pte-Glu). Also catalyzes successive additions of L-glutamate to tetrahydrofolate or 10-formyltetrahydrofolate or 5,10-methylenetetrahydrofolate, leading to folylpolyglutamate derivatives.</text>
</comment>
<dbReference type="InterPro" id="IPR004101">
    <property type="entry name" value="Mur_ligase_C"/>
</dbReference>
<dbReference type="InterPro" id="IPR001645">
    <property type="entry name" value="Folylpolyglutamate_synth"/>
</dbReference>
<dbReference type="InterPro" id="IPR036615">
    <property type="entry name" value="Mur_ligase_C_dom_sf"/>
</dbReference>
<dbReference type="InterPro" id="IPR018109">
    <property type="entry name" value="Folylpolyglutamate_synth_CS"/>
</dbReference>
<evidence type="ECO:0000256" key="17">
    <source>
        <dbReference type="ARBA" id="ARBA00030592"/>
    </source>
</evidence>
<evidence type="ECO:0000256" key="9">
    <source>
        <dbReference type="ARBA" id="ARBA00019357"/>
    </source>
</evidence>
<accession>A0A858Q6L0</accession>
<dbReference type="EC" id="6.3.2.12" evidence="7"/>
<keyword evidence="26" id="KW-1185">Reference proteome</keyword>
<dbReference type="FunFam" id="3.40.1190.10:FF:000004">
    <property type="entry name" value="Dihydrofolate synthase/folylpolyglutamate synthase"/>
    <property type="match status" value="1"/>
</dbReference>
<reference evidence="26" key="1">
    <citation type="submission" date="2019-12" db="EMBL/GenBank/DDBJ databases">
        <authorList>
            <person name="Awala S.I."/>
            <person name="Rhee S.K."/>
        </authorList>
    </citation>
    <scope>NUCLEOTIDE SEQUENCE [LARGE SCALE GENOMIC DNA]</scope>
    <source>
        <strain evidence="26">IM1</strain>
    </source>
</reference>
<evidence type="ECO:0000256" key="23">
    <source>
        <dbReference type="PIRNR" id="PIRNR001563"/>
    </source>
</evidence>
<comment type="similarity">
    <text evidence="5 23">Belongs to the folylpolyglutamate synthase family.</text>
</comment>
<comment type="pathway">
    <text evidence="3">Cofactor biosynthesis; tetrahydrofolate biosynthesis; 7,8-dihydrofolate from 2-amino-4-hydroxy-6-hydroxymethyl-7,8-dihydropteridine diphosphate and 4-aminobenzoate: step 2/2.</text>
</comment>
<dbReference type="NCBIfam" id="NF008101">
    <property type="entry name" value="PRK10846.1"/>
    <property type="match status" value="1"/>
</dbReference>
<dbReference type="GO" id="GO:0008841">
    <property type="term" value="F:dihydrofolate synthase activity"/>
    <property type="evidence" value="ECO:0007669"/>
    <property type="project" value="UniProtKB-EC"/>
</dbReference>
<evidence type="ECO:0000256" key="12">
    <source>
        <dbReference type="ARBA" id="ARBA00022741"/>
    </source>
</evidence>
<organism evidence="25 26">
    <name type="scientific">Methylococcus geothermalis</name>
    <dbReference type="NCBI Taxonomy" id="2681310"/>
    <lineage>
        <taxon>Bacteria</taxon>
        <taxon>Pseudomonadati</taxon>
        <taxon>Pseudomonadota</taxon>
        <taxon>Gammaproteobacteria</taxon>
        <taxon>Methylococcales</taxon>
        <taxon>Methylococcaceae</taxon>
        <taxon>Methylococcus</taxon>
    </lineage>
</organism>
<sequence>MRFSTLGEWLSWQETLHPQVIDLGLERVRRVYRALNPARDRPFTVTVGGTNGKGSCVAALDTILRRAGYRVGAYTSPHILRYNERICIDGIPVDDAAICASFERIEAVRGDTTLSFFEFGTLAALDIFRRAELDVQILEVGLGGRLDAVNIVDADAALVASIGIDHEEWLGLTREAIGQEKAGIFRPGRPCVLGDPDAPATVLRHAEEIGAELLLQGRDFSFRREDTSWTWYGRGETHAALPEPCLRGDHQYFNMSAVLQVIEAIRPRLPVTEAAVRSGLANIYLPGRFQILEGEPTVLLDVAHNPHAVRVLAEFLREFKRERPVHAVFAMMRDKDIRGVVGCIRDLVDDWYLAPLQLPRAATPDILMPVFAGLGVEGVHQGFADAAEAFARVHRNAENESIILVFGSFFLVAEYLARIEANPLNVRGNVWMNS</sequence>
<proteinExistence type="inferred from homology"/>
<keyword evidence="13 23" id="KW-0067">ATP-binding</keyword>
<dbReference type="Pfam" id="PF02875">
    <property type="entry name" value="Mur_ligase_C"/>
    <property type="match status" value="1"/>
</dbReference>
<dbReference type="GO" id="GO:0004326">
    <property type="term" value="F:tetrahydrofolylpolyglutamate synthase activity"/>
    <property type="evidence" value="ECO:0007669"/>
    <property type="project" value="UniProtKB-EC"/>
</dbReference>
<evidence type="ECO:0000256" key="5">
    <source>
        <dbReference type="ARBA" id="ARBA00008276"/>
    </source>
</evidence>
<dbReference type="EMBL" id="CP046565">
    <property type="protein sequence ID" value="QJD29461.1"/>
    <property type="molecule type" value="Genomic_DNA"/>
</dbReference>
<evidence type="ECO:0000259" key="24">
    <source>
        <dbReference type="Pfam" id="PF02875"/>
    </source>
</evidence>
<evidence type="ECO:0000256" key="20">
    <source>
        <dbReference type="ARBA" id="ARBA00047808"/>
    </source>
</evidence>
<evidence type="ECO:0000256" key="8">
    <source>
        <dbReference type="ARBA" id="ARBA00013025"/>
    </source>
</evidence>
<dbReference type="Gene3D" id="3.90.190.20">
    <property type="entry name" value="Mur ligase, C-terminal domain"/>
    <property type="match status" value="1"/>
</dbReference>
<comment type="catalytic activity">
    <reaction evidence="22">
        <text>7,8-dihydropteroate + L-glutamate + ATP = 7,8-dihydrofolate + ADP + phosphate + H(+)</text>
        <dbReference type="Rhea" id="RHEA:23584"/>
        <dbReference type="ChEBI" id="CHEBI:15378"/>
        <dbReference type="ChEBI" id="CHEBI:17839"/>
        <dbReference type="ChEBI" id="CHEBI:29985"/>
        <dbReference type="ChEBI" id="CHEBI:30616"/>
        <dbReference type="ChEBI" id="CHEBI:43474"/>
        <dbReference type="ChEBI" id="CHEBI:57451"/>
        <dbReference type="ChEBI" id="CHEBI:456216"/>
        <dbReference type="EC" id="6.3.2.12"/>
    </reaction>
</comment>
<comment type="pathway">
    <text evidence="4">Cofactor biosynthesis; tetrahydrofolylpolyglutamate biosynthesis.</text>
</comment>
<dbReference type="RefSeq" id="WP_169602744.1">
    <property type="nucleotide sequence ID" value="NZ_CP046565.1"/>
</dbReference>
<evidence type="ECO:0000256" key="3">
    <source>
        <dbReference type="ARBA" id="ARBA00004799"/>
    </source>
</evidence>
<keyword evidence="11" id="KW-0479">Metal-binding</keyword>
<protein>
    <recommendedName>
        <fullName evidence="9">Dihydrofolate synthase/folylpolyglutamate synthase</fullName>
        <ecNumber evidence="7">6.3.2.12</ecNumber>
        <ecNumber evidence="8">6.3.2.17</ecNumber>
    </recommendedName>
    <alternativeName>
        <fullName evidence="18">Folylpoly-gamma-glutamate synthetase-dihydrofolate synthetase</fullName>
    </alternativeName>
    <alternativeName>
        <fullName evidence="16">Folylpolyglutamate synthetase</fullName>
    </alternativeName>
    <alternativeName>
        <fullName evidence="17">Tetrahydrofolylpolyglutamate synthase</fullName>
    </alternativeName>
</protein>
<gene>
    <name evidence="25" type="primary">folC</name>
    <name evidence="25" type="ORF">GNH96_05465</name>
</gene>
<evidence type="ECO:0000313" key="25">
    <source>
        <dbReference type="EMBL" id="QJD29461.1"/>
    </source>
</evidence>
<evidence type="ECO:0000256" key="13">
    <source>
        <dbReference type="ARBA" id="ARBA00022840"/>
    </source>
</evidence>
<dbReference type="AlphaFoldDB" id="A0A858Q6L0"/>
<dbReference type="NCBIfam" id="TIGR01499">
    <property type="entry name" value="folC"/>
    <property type="match status" value="1"/>
</dbReference>
<keyword evidence="10 23" id="KW-0436">Ligase</keyword>
<dbReference type="PANTHER" id="PTHR11136:SF0">
    <property type="entry name" value="DIHYDROFOLATE SYNTHETASE-RELATED"/>
    <property type="match status" value="1"/>
</dbReference>
<evidence type="ECO:0000256" key="22">
    <source>
        <dbReference type="ARBA" id="ARBA00049161"/>
    </source>
</evidence>
<evidence type="ECO:0000256" key="21">
    <source>
        <dbReference type="ARBA" id="ARBA00049035"/>
    </source>
</evidence>
<keyword evidence="15" id="KW-0289">Folate biosynthesis</keyword>
<comment type="catalytic activity">
    <reaction evidence="19">
        <text>(6S)-5,6,7,8-tetrahydrofolyl-(gamma-L-Glu)(n) + L-glutamate + ATP = (6S)-5,6,7,8-tetrahydrofolyl-(gamma-L-Glu)(n+1) + ADP + phosphate + H(+)</text>
        <dbReference type="Rhea" id="RHEA:10580"/>
        <dbReference type="Rhea" id="RHEA-COMP:14738"/>
        <dbReference type="Rhea" id="RHEA-COMP:14740"/>
        <dbReference type="ChEBI" id="CHEBI:15378"/>
        <dbReference type="ChEBI" id="CHEBI:29985"/>
        <dbReference type="ChEBI" id="CHEBI:30616"/>
        <dbReference type="ChEBI" id="CHEBI:43474"/>
        <dbReference type="ChEBI" id="CHEBI:141005"/>
        <dbReference type="ChEBI" id="CHEBI:456216"/>
        <dbReference type="EC" id="6.3.2.17"/>
    </reaction>
</comment>
<evidence type="ECO:0000256" key="14">
    <source>
        <dbReference type="ARBA" id="ARBA00022842"/>
    </source>
</evidence>
<evidence type="ECO:0000256" key="15">
    <source>
        <dbReference type="ARBA" id="ARBA00022909"/>
    </source>
</evidence>
<dbReference type="GO" id="GO:0046872">
    <property type="term" value="F:metal ion binding"/>
    <property type="evidence" value="ECO:0007669"/>
    <property type="project" value="UniProtKB-KW"/>
</dbReference>
<dbReference type="PANTHER" id="PTHR11136">
    <property type="entry name" value="FOLYLPOLYGLUTAMATE SYNTHASE-RELATED"/>
    <property type="match status" value="1"/>
</dbReference>
<comment type="cofactor">
    <cofactor evidence="1">
        <name>Mg(2+)</name>
        <dbReference type="ChEBI" id="CHEBI:18420"/>
    </cofactor>
</comment>
<evidence type="ECO:0000256" key="4">
    <source>
        <dbReference type="ARBA" id="ARBA00005150"/>
    </source>
</evidence>
<comment type="catalytic activity">
    <reaction evidence="21">
        <text>(6R)-5,10-methylenetetrahydrofolyl-(gamma-L-Glu)(n) + L-glutamate + ATP = (6R)-5,10-methylenetetrahydrofolyl-(gamma-L-Glu)(n+1) + ADP + phosphate + H(+)</text>
        <dbReference type="Rhea" id="RHEA:51912"/>
        <dbReference type="Rhea" id="RHEA-COMP:13257"/>
        <dbReference type="Rhea" id="RHEA-COMP:13258"/>
        <dbReference type="ChEBI" id="CHEBI:15378"/>
        <dbReference type="ChEBI" id="CHEBI:29985"/>
        <dbReference type="ChEBI" id="CHEBI:30616"/>
        <dbReference type="ChEBI" id="CHEBI:43474"/>
        <dbReference type="ChEBI" id="CHEBI:136572"/>
        <dbReference type="ChEBI" id="CHEBI:456216"/>
        <dbReference type="EC" id="6.3.2.17"/>
    </reaction>
</comment>
<evidence type="ECO:0000256" key="6">
    <source>
        <dbReference type="ARBA" id="ARBA00011245"/>
    </source>
</evidence>
<dbReference type="SUPFAM" id="SSF53244">
    <property type="entry name" value="MurD-like peptide ligases, peptide-binding domain"/>
    <property type="match status" value="1"/>
</dbReference>
<comment type="catalytic activity">
    <reaction evidence="20">
        <text>10-formyltetrahydrofolyl-(gamma-L-Glu)(n) + L-glutamate + ATP = 10-formyltetrahydrofolyl-(gamma-L-Glu)(n+1) + ADP + phosphate + H(+)</text>
        <dbReference type="Rhea" id="RHEA:51904"/>
        <dbReference type="Rhea" id="RHEA-COMP:13088"/>
        <dbReference type="Rhea" id="RHEA-COMP:14300"/>
        <dbReference type="ChEBI" id="CHEBI:15378"/>
        <dbReference type="ChEBI" id="CHEBI:29985"/>
        <dbReference type="ChEBI" id="CHEBI:30616"/>
        <dbReference type="ChEBI" id="CHEBI:43474"/>
        <dbReference type="ChEBI" id="CHEBI:134413"/>
        <dbReference type="ChEBI" id="CHEBI:456216"/>
        <dbReference type="EC" id="6.3.2.17"/>
    </reaction>
</comment>
<evidence type="ECO:0000256" key="7">
    <source>
        <dbReference type="ARBA" id="ARBA00013023"/>
    </source>
</evidence>
<keyword evidence="12 23" id="KW-0547">Nucleotide-binding</keyword>
<evidence type="ECO:0000256" key="16">
    <source>
        <dbReference type="ARBA" id="ARBA00030048"/>
    </source>
</evidence>
<dbReference type="InterPro" id="IPR036565">
    <property type="entry name" value="Mur-like_cat_sf"/>
</dbReference>
<keyword evidence="14" id="KW-0460">Magnesium</keyword>
<dbReference type="GO" id="GO:0005524">
    <property type="term" value="F:ATP binding"/>
    <property type="evidence" value="ECO:0007669"/>
    <property type="project" value="UniProtKB-KW"/>
</dbReference>
<evidence type="ECO:0000256" key="19">
    <source>
        <dbReference type="ARBA" id="ARBA00047493"/>
    </source>
</evidence>
<feature type="domain" description="Mur ligase C-terminal" evidence="24">
    <location>
        <begin position="287"/>
        <end position="409"/>
    </location>
</feature>
<dbReference type="EC" id="6.3.2.17" evidence="8"/>
<evidence type="ECO:0000256" key="18">
    <source>
        <dbReference type="ARBA" id="ARBA00032510"/>
    </source>
</evidence>
<name>A0A858Q6L0_9GAMM</name>
<dbReference type="PIRSF" id="PIRSF001563">
    <property type="entry name" value="Folylpolyglu_synth"/>
    <property type="match status" value="1"/>
</dbReference>
<dbReference type="Proteomes" id="UP000503004">
    <property type="component" value="Chromosome"/>
</dbReference>
<evidence type="ECO:0000256" key="10">
    <source>
        <dbReference type="ARBA" id="ARBA00022598"/>
    </source>
</evidence>
<evidence type="ECO:0000256" key="1">
    <source>
        <dbReference type="ARBA" id="ARBA00001946"/>
    </source>
</evidence>
<dbReference type="SUPFAM" id="SSF53623">
    <property type="entry name" value="MurD-like peptide ligases, catalytic domain"/>
    <property type="match status" value="1"/>
</dbReference>
<comment type="subunit">
    <text evidence="6">Monomer.</text>
</comment>
<evidence type="ECO:0000256" key="11">
    <source>
        <dbReference type="ARBA" id="ARBA00022723"/>
    </source>
</evidence>
<dbReference type="GO" id="GO:0005737">
    <property type="term" value="C:cytoplasm"/>
    <property type="evidence" value="ECO:0007669"/>
    <property type="project" value="TreeGrafter"/>
</dbReference>
<dbReference type="KEGG" id="metu:GNH96_05465"/>
<dbReference type="Gene3D" id="3.40.1190.10">
    <property type="entry name" value="Mur-like, catalytic domain"/>
    <property type="match status" value="1"/>
</dbReference>
<dbReference type="GO" id="GO:0046656">
    <property type="term" value="P:folic acid biosynthetic process"/>
    <property type="evidence" value="ECO:0007669"/>
    <property type="project" value="UniProtKB-KW"/>
</dbReference>
<evidence type="ECO:0000313" key="26">
    <source>
        <dbReference type="Proteomes" id="UP000503004"/>
    </source>
</evidence>